<comment type="caution">
    <text evidence="2">The sequence shown here is derived from an EMBL/GenBank/DDBJ whole genome shotgun (WGS) entry which is preliminary data.</text>
</comment>
<dbReference type="GeneID" id="70241904"/>
<dbReference type="Proteomes" id="UP001201262">
    <property type="component" value="Unassembled WGS sequence"/>
</dbReference>
<feature type="transmembrane region" description="Helical" evidence="1">
    <location>
        <begin position="467"/>
        <end position="487"/>
    </location>
</feature>
<dbReference type="EMBL" id="JAJTJA010000009">
    <property type="protein sequence ID" value="KAH8693771.1"/>
    <property type="molecule type" value="Genomic_DNA"/>
</dbReference>
<dbReference type="RefSeq" id="XP_046069441.1">
    <property type="nucleotide sequence ID" value="XM_046211617.1"/>
</dbReference>
<dbReference type="AlphaFoldDB" id="A0AAD4KLB9"/>
<evidence type="ECO:0000256" key="1">
    <source>
        <dbReference type="SAM" id="Phobius"/>
    </source>
</evidence>
<keyword evidence="1" id="KW-0472">Membrane</keyword>
<gene>
    <name evidence="2" type="ORF">BGW36DRAFT_300350</name>
</gene>
<keyword evidence="3" id="KW-1185">Reference proteome</keyword>
<dbReference type="InterPro" id="IPR021514">
    <property type="entry name" value="DUF3176"/>
</dbReference>
<sequence>MLVILSAFNDKPQPSWKYMSLNSLISWLSTLSKGCILFAINETLGQLKWVWFAQKTRPVPHLRSFDEASRGFWGSAQLIWELKGRHFAVLGSIAVILGLGLDPFAQNLVNYYQKMVVDSSQTALAANSSLYNTIGPLMNNDSKYSLVLYVDPVLKANVYNSIFNLDQQKPWSIAQYICSSSNCTWGPIASLEYQASCADVTDKLNISTTTVESNTNGLKGMENITLSLSDNSTMAWFLYNFGFSSPVVVSSPLKPLVYTNTLAIQYIAPTGMTSLAGYSFGIPIFNESTTWVATECTLYPIVRSFNASVQNGKYKETTISTWSNKGPYDWKGGYTLQPPWGPEMGVQPNQTFVIEETAMAAINDFLVNLFNGRVIGDWERLMFQTGGLQMYAASDVIQTLTMGNITGCNSYETAEKLNCSMSNVATAISKTLRDSAYVSAGSNSRNASMASGKAMSAVTYVTVHWEWVSLSIVVWVLGAAMLVGTILKTQQAHAPKWKNDPMPLLFLYRGQLAEKDIFTGPRQLKLKLYGNHDGTAAGSGDTLRGRTYTFNE</sequence>
<evidence type="ECO:0000313" key="2">
    <source>
        <dbReference type="EMBL" id="KAH8693771.1"/>
    </source>
</evidence>
<evidence type="ECO:0000313" key="3">
    <source>
        <dbReference type="Proteomes" id="UP001201262"/>
    </source>
</evidence>
<dbReference type="PANTHER" id="PTHR35394:SF5">
    <property type="entry name" value="DUF3176 DOMAIN-CONTAINING PROTEIN"/>
    <property type="match status" value="1"/>
</dbReference>
<keyword evidence="1" id="KW-1133">Transmembrane helix</keyword>
<dbReference type="PANTHER" id="PTHR35394">
    <property type="entry name" value="DUF3176 DOMAIN-CONTAINING PROTEIN"/>
    <property type="match status" value="1"/>
</dbReference>
<dbReference type="Pfam" id="PF11374">
    <property type="entry name" value="DUF3176"/>
    <property type="match status" value="1"/>
</dbReference>
<protein>
    <submittedName>
        <fullName evidence="2">Uncharacterized protein</fullName>
    </submittedName>
</protein>
<keyword evidence="1" id="KW-0812">Transmembrane</keyword>
<name>A0AAD4KLB9_9EURO</name>
<accession>A0AAD4KLB9</accession>
<organism evidence="2 3">
    <name type="scientific">Talaromyces proteolyticus</name>
    <dbReference type="NCBI Taxonomy" id="1131652"/>
    <lineage>
        <taxon>Eukaryota</taxon>
        <taxon>Fungi</taxon>
        <taxon>Dikarya</taxon>
        <taxon>Ascomycota</taxon>
        <taxon>Pezizomycotina</taxon>
        <taxon>Eurotiomycetes</taxon>
        <taxon>Eurotiomycetidae</taxon>
        <taxon>Eurotiales</taxon>
        <taxon>Trichocomaceae</taxon>
        <taxon>Talaromyces</taxon>
        <taxon>Talaromyces sect. Bacilispori</taxon>
    </lineage>
</organism>
<reference evidence="2" key="1">
    <citation type="submission" date="2021-12" db="EMBL/GenBank/DDBJ databases">
        <title>Convergent genome expansion in fungi linked to evolution of root-endophyte symbiosis.</title>
        <authorList>
            <consortium name="DOE Joint Genome Institute"/>
            <person name="Ke Y.-H."/>
            <person name="Bonito G."/>
            <person name="Liao H.-L."/>
            <person name="Looney B."/>
            <person name="Rojas-Flechas A."/>
            <person name="Nash J."/>
            <person name="Hameed K."/>
            <person name="Schadt C."/>
            <person name="Martin F."/>
            <person name="Crous P.W."/>
            <person name="Miettinen O."/>
            <person name="Magnuson J.K."/>
            <person name="Labbe J."/>
            <person name="Jacobson D."/>
            <person name="Doktycz M.J."/>
            <person name="Veneault-Fourrey C."/>
            <person name="Kuo A."/>
            <person name="Mondo S."/>
            <person name="Calhoun S."/>
            <person name="Riley R."/>
            <person name="Ohm R."/>
            <person name="LaButti K."/>
            <person name="Andreopoulos B."/>
            <person name="Pangilinan J."/>
            <person name="Nolan M."/>
            <person name="Tritt A."/>
            <person name="Clum A."/>
            <person name="Lipzen A."/>
            <person name="Daum C."/>
            <person name="Barry K."/>
            <person name="Grigoriev I.V."/>
            <person name="Vilgalys R."/>
        </authorList>
    </citation>
    <scope>NUCLEOTIDE SEQUENCE</scope>
    <source>
        <strain evidence="2">PMI_201</strain>
    </source>
</reference>
<proteinExistence type="predicted"/>